<comment type="caution">
    <text evidence="3">The sequence shown here is derived from an EMBL/GenBank/DDBJ whole genome shotgun (WGS) entry which is preliminary data.</text>
</comment>
<dbReference type="GO" id="GO:0003677">
    <property type="term" value="F:DNA binding"/>
    <property type="evidence" value="ECO:0007669"/>
    <property type="project" value="InterPro"/>
</dbReference>
<feature type="region of interest" description="Disordered" evidence="1">
    <location>
        <begin position="162"/>
        <end position="196"/>
    </location>
</feature>
<keyword evidence="4" id="KW-1185">Reference proteome</keyword>
<dbReference type="Proteomes" id="UP000321413">
    <property type="component" value="Unassembled WGS sequence"/>
</dbReference>
<sequence>MSRRKPIDKTQIRERRNRMLASAAAARLSLTEGVREMRAISGMTQEEFARHRGVSARVIKAIELGQGNPTMATLNRIGQFFGLEVAFVPVMREAQDNGVLQPADDLAAMASDDASVSKAILIQFKHDRDNAAAGMHEIAEAIAEFKHQMNAALQQLKQTAAMGDSTQLPGPGNSTVPDDTATTKPLVRTRKKLRSP</sequence>
<dbReference type="AlphaFoldDB" id="A0A5C7G4R6"/>
<feature type="domain" description="HTH cro/C1-type" evidence="2">
    <location>
        <begin position="34"/>
        <end position="88"/>
    </location>
</feature>
<dbReference type="Pfam" id="PF01381">
    <property type="entry name" value="HTH_3"/>
    <property type="match status" value="1"/>
</dbReference>
<gene>
    <name evidence="3" type="ORF">FVD38_07010</name>
</gene>
<dbReference type="InterPro" id="IPR001387">
    <property type="entry name" value="Cro/C1-type_HTH"/>
</dbReference>
<organism evidence="3 4">
    <name type="scientific">Massilia arenae</name>
    <dbReference type="NCBI Taxonomy" id="2603288"/>
    <lineage>
        <taxon>Bacteria</taxon>
        <taxon>Pseudomonadati</taxon>
        <taxon>Pseudomonadota</taxon>
        <taxon>Betaproteobacteria</taxon>
        <taxon>Burkholderiales</taxon>
        <taxon>Oxalobacteraceae</taxon>
        <taxon>Telluria group</taxon>
        <taxon>Massilia</taxon>
    </lineage>
</organism>
<evidence type="ECO:0000313" key="4">
    <source>
        <dbReference type="Proteomes" id="UP000321413"/>
    </source>
</evidence>
<protein>
    <submittedName>
        <fullName evidence="3">Helix-turn-helix domain-containing protein</fullName>
    </submittedName>
</protein>
<proteinExistence type="predicted"/>
<dbReference type="CDD" id="cd00093">
    <property type="entry name" value="HTH_XRE"/>
    <property type="match status" value="1"/>
</dbReference>
<dbReference type="InterPro" id="IPR010982">
    <property type="entry name" value="Lambda_DNA-bd_dom_sf"/>
</dbReference>
<evidence type="ECO:0000313" key="3">
    <source>
        <dbReference type="EMBL" id="TXG00895.1"/>
    </source>
</evidence>
<feature type="compositionally biased region" description="Basic residues" evidence="1">
    <location>
        <begin position="187"/>
        <end position="196"/>
    </location>
</feature>
<accession>A0A5C7G4R6</accession>
<dbReference type="SUPFAM" id="SSF47413">
    <property type="entry name" value="lambda repressor-like DNA-binding domains"/>
    <property type="match status" value="1"/>
</dbReference>
<reference evidence="3 4" key="1">
    <citation type="submission" date="2019-08" db="EMBL/GenBank/DDBJ databases">
        <title>Massilia golmudensis sp. nov., isolated from sand in the Qinghai-Tibetan Plateau.</title>
        <authorList>
            <person name="Zhang B."/>
        </authorList>
    </citation>
    <scope>NUCLEOTIDE SEQUENCE [LARGE SCALE GENOMIC DNA]</scope>
    <source>
        <strain evidence="3 4">GEM5</strain>
    </source>
</reference>
<dbReference type="SMART" id="SM00530">
    <property type="entry name" value="HTH_XRE"/>
    <property type="match status" value="1"/>
</dbReference>
<name>A0A5C7G4R6_9BURK</name>
<dbReference type="PROSITE" id="PS50943">
    <property type="entry name" value="HTH_CROC1"/>
    <property type="match status" value="1"/>
</dbReference>
<dbReference type="Gene3D" id="1.10.260.40">
    <property type="entry name" value="lambda repressor-like DNA-binding domains"/>
    <property type="match status" value="1"/>
</dbReference>
<feature type="compositionally biased region" description="Polar residues" evidence="1">
    <location>
        <begin position="162"/>
        <end position="183"/>
    </location>
</feature>
<dbReference type="RefSeq" id="WP_147934149.1">
    <property type="nucleotide sequence ID" value="NZ_VPFD01000005.1"/>
</dbReference>
<evidence type="ECO:0000259" key="2">
    <source>
        <dbReference type="PROSITE" id="PS50943"/>
    </source>
</evidence>
<evidence type="ECO:0000256" key="1">
    <source>
        <dbReference type="SAM" id="MobiDB-lite"/>
    </source>
</evidence>
<dbReference type="EMBL" id="VPFD01000005">
    <property type="protein sequence ID" value="TXG00895.1"/>
    <property type="molecule type" value="Genomic_DNA"/>
</dbReference>